<dbReference type="InterPro" id="IPR036679">
    <property type="entry name" value="FlgN-like_sf"/>
</dbReference>
<comment type="function">
    <text evidence="1">Required for the efficient initiation of filament assembly.</text>
</comment>
<protein>
    <submittedName>
        <fullName evidence="5">Flagellar biosynthesis/type III secretory pathway chaperone</fullName>
    </submittedName>
</protein>
<dbReference type="SUPFAM" id="SSF140566">
    <property type="entry name" value="FlgN-like"/>
    <property type="match status" value="1"/>
</dbReference>
<evidence type="ECO:0000313" key="6">
    <source>
        <dbReference type="Proteomes" id="UP000183649"/>
    </source>
</evidence>
<keyword evidence="5" id="KW-0969">Cilium</keyword>
<dbReference type="AlphaFoldDB" id="A0A0K6I0J7"/>
<dbReference type="GO" id="GO:0044780">
    <property type="term" value="P:bacterial-type flagellum assembly"/>
    <property type="evidence" value="ECO:0007669"/>
    <property type="project" value="InterPro"/>
</dbReference>
<dbReference type="Pfam" id="PF05130">
    <property type="entry name" value="FlgN"/>
    <property type="match status" value="1"/>
</dbReference>
<gene>
    <name evidence="5" type="ORF">Ga0061069_104230</name>
</gene>
<dbReference type="EMBL" id="CYHF01000004">
    <property type="protein sequence ID" value="CUA96650.1"/>
    <property type="molecule type" value="Genomic_DNA"/>
</dbReference>
<evidence type="ECO:0000256" key="1">
    <source>
        <dbReference type="ARBA" id="ARBA00002397"/>
    </source>
</evidence>
<name>A0A0K6I0J7_9BURK</name>
<dbReference type="RefSeq" id="WP_055450360.1">
    <property type="nucleotide sequence ID" value="NZ_CYHF01000004.1"/>
</dbReference>
<comment type="similarity">
    <text evidence="2">Belongs to the FlgN family.</text>
</comment>
<keyword evidence="6" id="KW-1185">Reference proteome</keyword>
<reference evidence="6" key="1">
    <citation type="submission" date="2015-08" db="EMBL/GenBank/DDBJ databases">
        <authorList>
            <person name="Varghese N."/>
        </authorList>
    </citation>
    <scope>NUCLEOTIDE SEQUENCE [LARGE SCALE GENOMIC DNA]</scope>
    <source>
        <strain evidence="6">DSM 18181</strain>
    </source>
</reference>
<keyword evidence="4" id="KW-0175">Coiled coil</keyword>
<proteinExistence type="inferred from homology"/>
<evidence type="ECO:0000256" key="3">
    <source>
        <dbReference type="ARBA" id="ARBA00022795"/>
    </source>
</evidence>
<dbReference type="OrthoDB" id="9157226at2"/>
<keyword evidence="5" id="KW-0966">Cell projection</keyword>
<dbReference type="Proteomes" id="UP000183649">
    <property type="component" value="Unassembled WGS sequence"/>
</dbReference>
<accession>A0A0K6I0J7</accession>
<feature type="coiled-coil region" evidence="4">
    <location>
        <begin position="31"/>
        <end position="58"/>
    </location>
</feature>
<evidence type="ECO:0000256" key="4">
    <source>
        <dbReference type="SAM" id="Coils"/>
    </source>
</evidence>
<keyword evidence="3" id="KW-1005">Bacterial flagellum biogenesis</keyword>
<evidence type="ECO:0000313" key="5">
    <source>
        <dbReference type="EMBL" id="CUA96650.1"/>
    </source>
</evidence>
<dbReference type="Gene3D" id="1.20.58.300">
    <property type="entry name" value="FlgN-like"/>
    <property type="match status" value="1"/>
</dbReference>
<organism evidence="5 6">
    <name type="scientific">Thiomonas bhubaneswarensis</name>
    <dbReference type="NCBI Taxonomy" id="339866"/>
    <lineage>
        <taxon>Bacteria</taxon>
        <taxon>Pseudomonadati</taxon>
        <taxon>Pseudomonadota</taxon>
        <taxon>Betaproteobacteria</taxon>
        <taxon>Burkholderiales</taxon>
        <taxon>Thiomonas</taxon>
    </lineage>
</organism>
<keyword evidence="5" id="KW-0282">Flagellum</keyword>
<evidence type="ECO:0000256" key="2">
    <source>
        <dbReference type="ARBA" id="ARBA00007703"/>
    </source>
</evidence>
<sequence length="139" mass="14955">MSQTIDSLLHQQLERLHALDRLLMEEHACLLQAAADRLPELTERKNALMAELETLERDRLRQFAAVADAAASASWGQVQALARQVAAANQRNGVMISALVRSTEGALQILRGVPDSVDLYGSHGQGQSGSGSARLLVSA</sequence>
<dbReference type="STRING" id="339866.GCA_001418255_01460"/>
<dbReference type="InterPro" id="IPR007809">
    <property type="entry name" value="FlgN-like"/>
</dbReference>